<sequence length="212" mass="24644">NLESSSRYLTRDLKETETPDLELHESVSPTSEHAPVQNPEQDQALERTLLDNFADSIDPEVTGNILSRSSLQLIGKWSHTLKEARERVGIVLNAKRDAELEYDTYLVTEDLQDELNKALLRVVMRWKDQLDGRSERSIRNVDNYLYGAMKEVFENESIRQLTYQSKTDADRSALRDLRDRFADARTGKQARMEAREVNRARRRQREHKQANA</sequence>
<reference evidence="4" key="1">
    <citation type="journal article" date="2019" name="Int. J. Syst. Evol. Microbiol.">
        <title>The Global Catalogue of Microorganisms (GCM) 10K type strain sequencing project: providing services to taxonomists for standard genome sequencing and annotation.</title>
        <authorList>
            <consortium name="The Broad Institute Genomics Platform"/>
            <consortium name="The Broad Institute Genome Sequencing Center for Infectious Disease"/>
            <person name="Wu L."/>
            <person name="Ma J."/>
        </authorList>
    </citation>
    <scope>NUCLEOTIDE SEQUENCE [LARGE SCALE GENOMIC DNA]</scope>
    <source>
        <strain evidence="4">CCM 9110</strain>
    </source>
</reference>
<comment type="caution">
    <text evidence="3">The sequence shown here is derived from an EMBL/GenBank/DDBJ whole genome shotgun (WGS) entry which is preliminary data.</text>
</comment>
<keyword evidence="4" id="KW-1185">Reference proteome</keyword>
<feature type="non-terminal residue" evidence="3">
    <location>
        <position position="1"/>
    </location>
</feature>
<organism evidence="3 4">
    <name type="scientific">Lacticaseibacillus suilingensis</name>
    <dbReference type="NCBI Taxonomy" id="2799577"/>
    <lineage>
        <taxon>Bacteria</taxon>
        <taxon>Bacillati</taxon>
        <taxon>Bacillota</taxon>
        <taxon>Bacilli</taxon>
        <taxon>Lactobacillales</taxon>
        <taxon>Lactobacillaceae</taxon>
        <taxon>Lacticaseibacillus</taxon>
    </lineage>
</organism>
<evidence type="ECO:0000313" key="3">
    <source>
        <dbReference type="EMBL" id="MFD1400242.1"/>
    </source>
</evidence>
<accession>A0ABW4BKN3</accession>
<protein>
    <recommendedName>
        <fullName evidence="2">Replication initiator protein A C-terminal domain-containing protein</fullName>
    </recommendedName>
</protein>
<feature type="compositionally biased region" description="Basic and acidic residues" evidence="1">
    <location>
        <begin position="180"/>
        <end position="199"/>
    </location>
</feature>
<evidence type="ECO:0000259" key="2">
    <source>
        <dbReference type="Pfam" id="PF18008"/>
    </source>
</evidence>
<dbReference type="Pfam" id="PF18008">
    <property type="entry name" value="Bac_RepA_C"/>
    <property type="match status" value="1"/>
</dbReference>
<gene>
    <name evidence="3" type="ORF">ACFQ41_13190</name>
</gene>
<feature type="region of interest" description="Disordered" evidence="1">
    <location>
        <begin position="180"/>
        <end position="212"/>
    </location>
</feature>
<dbReference type="Proteomes" id="UP001597199">
    <property type="component" value="Unassembled WGS sequence"/>
</dbReference>
<feature type="domain" description="Replication initiator protein A C-terminal" evidence="2">
    <location>
        <begin position="66"/>
        <end position="155"/>
    </location>
</feature>
<dbReference type="EMBL" id="JBHTOA010000062">
    <property type="protein sequence ID" value="MFD1400242.1"/>
    <property type="molecule type" value="Genomic_DNA"/>
</dbReference>
<evidence type="ECO:0000256" key="1">
    <source>
        <dbReference type="SAM" id="MobiDB-lite"/>
    </source>
</evidence>
<dbReference type="InterPro" id="IPR041151">
    <property type="entry name" value="Bac_RepA_C"/>
</dbReference>
<evidence type="ECO:0000313" key="4">
    <source>
        <dbReference type="Proteomes" id="UP001597199"/>
    </source>
</evidence>
<feature type="compositionally biased region" description="Basic and acidic residues" evidence="1">
    <location>
        <begin position="9"/>
        <end position="25"/>
    </location>
</feature>
<feature type="region of interest" description="Disordered" evidence="1">
    <location>
        <begin position="1"/>
        <end position="40"/>
    </location>
</feature>
<name>A0ABW4BKN3_9LACO</name>
<proteinExistence type="predicted"/>